<organism evidence="1 2">
    <name type="scientific">Pseudomonas syringae pv. pisi str. 1704B</name>
    <dbReference type="NCBI Taxonomy" id="629263"/>
    <lineage>
        <taxon>Bacteria</taxon>
        <taxon>Pseudomonadati</taxon>
        <taxon>Pseudomonadota</taxon>
        <taxon>Gammaproteobacteria</taxon>
        <taxon>Pseudomonadales</taxon>
        <taxon>Pseudomonadaceae</taxon>
        <taxon>Pseudomonas</taxon>
        <taxon>Pseudomonas syringae</taxon>
    </lineage>
</organism>
<dbReference type="EMBL" id="AEAI01000979">
    <property type="protein sequence ID" value="EGH44488.1"/>
    <property type="molecule type" value="Genomic_DNA"/>
</dbReference>
<dbReference type="Proteomes" id="UP000004986">
    <property type="component" value="Unassembled WGS sequence"/>
</dbReference>
<dbReference type="BioCyc" id="PSYR629263:G11X0-3563-MONOMER"/>
<reference evidence="1 2" key="1">
    <citation type="journal article" date="2011" name="PLoS Pathog.">
        <title>Dynamic evolution of pathogenicity revealed by sequencing and comparative genomics of 19 Pseudomonas syringae isolates.</title>
        <authorList>
            <person name="Baltrus D.A."/>
            <person name="Nishimura M.T."/>
            <person name="Romanchuk A."/>
            <person name="Chang J.H."/>
            <person name="Mukhtar M.S."/>
            <person name="Cherkis K."/>
            <person name="Roach J."/>
            <person name="Grant S.R."/>
            <person name="Jones C.D."/>
            <person name="Dangl J.L."/>
        </authorList>
    </citation>
    <scope>NUCLEOTIDE SEQUENCE [LARGE SCALE GENOMIC DNA]</scope>
    <source>
        <strain evidence="1 2">1704B</strain>
    </source>
</reference>
<keyword evidence="2" id="KW-1185">Reference proteome</keyword>
<dbReference type="AlphaFoldDB" id="F3GBN8"/>
<dbReference type="Gene3D" id="3.40.50.2000">
    <property type="entry name" value="Glycogen Phosphorylase B"/>
    <property type="match status" value="1"/>
</dbReference>
<evidence type="ECO:0000313" key="2">
    <source>
        <dbReference type="Proteomes" id="UP000004986"/>
    </source>
</evidence>
<dbReference type="PATRIC" id="fig|629263.4.peg.3225"/>
<protein>
    <submittedName>
        <fullName evidence="1">Glycosyl transferase, group 1</fullName>
    </submittedName>
</protein>
<dbReference type="SUPFAM" id="SSF53756">
    <property type="entry name" value="UDP-Glycosyltransferase/glycogen phosphorylase"/>
    <property type="match status" value="1"/>
</dbReference>
<gene>
    <name evidence="1" type="ORF">PSYPI_19708</name>
</gene>
<dbReference type="GO" id="GO:0016740">
    <property type="term" value="F:transferase activity"/>
    <property type="evidence" value="ECO:0007669"/>
    <property type="project" value="UniProtKB-KW"/>
</dbReference>
<proteinExistence type="predicted"/>
<evidence type="ECO:0000313" key="1">
    <source>
        <dbReference type="EMBL" id="EGH44488.1"/>
    </source>
</evidence>
<comment type="caution">
    <text evidence="1">The sequence shown here is derived from an EMBL/GenBank/DDBJ whole genome shotgun (WGS) entry which is preliminary data.</text>
</comment>
<sequence length="85" mass="9553">GFGLPLIEAAQYNLPMIIRDLPVFKEIAGTHAFYFSGLHPTDMSEAIAAWLELHKDSMHPDSSDMPWLTWEQSARQLQAALILSN</sequence>
<dbReference type="HOGENOM" id="CLU_2518024_0_0_6"/>
<name>F3GBN8_PSESJ</name>
<keyword evidence="1" id="KW-0808">Transferase</keyword>
<feature type="non-terminal residue" evidence="1">
    <location>
        <position position="1"/>
    </location>
</feature>
<accession>F3GBN8</accession>